<accession>A0ABT2FEQ6</accession>
<dbReference type="SUPFAM" id="SSF82549">
    <property type="entry name" value="DAK1/DegV-like"/>
    <property type="match status" value="1"/>
</dbReference>
<dbReference type="NCBIfam" id="TIGR00762">
    <property type="entry name" value="DegV"/>
    <property type="match status" value="1"/>
</dbReference>
<dbReference type="Gene3D" id="3.30.1180.10">
    <property type="match status" value="1"/>
</dbReference>
<reference evidence="2" key="2">
    <citation type="journal article" date="2023" name="Curr. Microbiol.">
        <title>Neisseria montereyensis sp. nov., Isolated from Oropharynx of California Sea Lion (Zalophus californianus): Genomic, Phylogenetic, and Phenotypic Study.</title>
        <authorList>
            <person name="Volokhov D.V."/>
            <person name="Zagorodnyaya T.A."/>
            <person name="Furtak V.A."/>
            <person name="Nattanmai G."/>
            <person name="Randall L."/>
            <person name="Jose S."/>
            <person name="Gao Y."/>
            <person name="Gulland F.M."/>
            <person name="Eisenberg T."/>
            <person name="Delmonte P."/>
            <person name="Blom J."/>
            <person name="Mitchell K.K."/>
        </authorList>
    </citation>
    <scope>NUCLEOTIDE SEQUENCE</scope>
    <source>
        <strain evidence="2">CSL10203-ORH2</strain>
    </source>
</reference>
<dbReference type="Pfam" id="PF02645">
    <property type="entry name" value="DegV"/>
    <property type="match status" value="1"/>
</dbReference>
<dbReference type="Proteomes" id="UP001166947">
    <property type="component" value="Unassembled WGS sequence"/>
</dbReference>
<dbReference type="InterPro" id="IPR043168">
    <property type="entry name" value="DegV_C"/>
</dbReference>
<dbReference type="PANTHER" id="PTHR33434:SF2">
    <property type="entry name" value="FATTY ACID-BINDING PROTEIN TM_1468"/>
    <property type="match status" value="1"/>
</dbReference>
<gene>
    <name evidence="2" type="ORF">NXS09_10275</name>
</gene>
<dbReference type="PROSITE" id="PS51482">
    <property type="entry name" value="DEGV"/>
    <property type="match status" value="1"/>
</dbReference>
<comment type="caution">
    <text evidence="2">The sequence shown here is derived from an EMBL/GenBank/DDBJ whole genome shotgun (WGS) entry which is preliminary data.</text>
</comment>
<organism evidence="2 3">
    <name type="scientific">Neisseria montereyensis</name>
    <dbReference type="NCBI Taxonomy" id="2973938"/>
    <lineage>
        <taxon>Bacteria</taxon>
        <taxon>Pseudomonadati</taxon>
        <taxon>Pseudomonadota</taxon>
        <taxon>Betaproteobacteria</taxon>
        <taxon>Neisseriales</taxon>
        <taxon>Neisseriaceae</taxon>
        <taxon>Neisseria</taxon>
    </lineage>
</organism>
<dbReference type="InterPro" id="IPR003797">
    <property type="entry name" value="DegV"/>
</dbReference>
<proteinExistence type="predicted"/>
<evidence type="ECO:0000256" key="1">
    <source>
        <dbReference type="ARBA" id="ARBA00023121"/>
    </source>
</evidence>
<keyword evidence="1" id="KW-0446">Lipid-binding</keyword>
<reference evidence="2" key="1">
    <citation type="submission" date="2022-08" db="EMBL/GenBank/DDBJ databases">
        <authorList>
            <person name="Volokhov D.V."/>
            <person name="Furtak V.A."/>
            <person name="Zagorodnyaya T.A."/>
        </authorList>
    </citation>
    <scope>NUCLEOTIDE SEQUENCE</scope>
    <source>
        <strain evidence="2">CSL10203-ORH2</strain>
    </source>
</reference>
<name>A0ABT2FEQ6_9NEIS</name>
<keyword evidence="3" id="KW-1185">Reference proteome</keyword>
<dbReference type="CDD" id="cd01983">
    <property type="entry name" value="SIMIBI"/>
    <property type="match status" value="1"/>
</dbReference>
<sequence>MKGNIVAGSYSLYRCAVLSTSTGMLDSVLDRNSPIDILRLSVHMGGHKYADGLDLKAAEFSDWLRNHPKEVITTSPPDMEYLRKTFYYLKSQGYHEAIVTTISSRLSDTAELIRQLAEEMANDLVIHVIDTGTTAMPEGFFALEAIRLLSLGKKPAEVVGYLEKLKSRCDVLLAVQSLTPLTKNNGLLRMGAAVNDWLGLKTVLRFNEKGISHLASVQNNDQMIDRLIEALMVITADKNPTHLVISGGYCGDEALYQKFACKLNKKTGLHLENGIPVSPAVGVYTGLDAIGIGIVERFHD</sequence>
<dbReference type="Gene3D" id="3.40.50.10170">
    <property type="match status" value="1"/>
</dbReference>
<protein>
    <submittedName>
        <fullName evidence="2">DegV family EDD domain-containing protein</fullName>
    </submittedName>
</protein>
<dbReference type="InterPro" id="IPR050270">
    <property type="entry name" value="DegV_domain_contain"/>
</dbReference>
<dbReference type="PANTHER" id="PTHR33434">
    <property type="entry name" value="DEGV DOMAIN-CONTAINING PROTEIN DR_1986-RELATED"/>
    <property type="match status" value="1"/>
</dbReference>
<dbReference type="EMBL" id="JANUXW010000013">
    <property type="protein sequence ID" value="MCS4534673.1"/>
    <property type="molecule type" value="Genomic_DNA"/>
</dbReference>
<evidence type="ECO:0000313" key="3">
    <source>
        <dbReference type="Proteomes" id="UP001166947"/>
    </source>
</evidence>
<evidence type="ECO:0000313" key="2">
    <source>
        <dbReference type="EMBL" id="MCS4534673.1"/>
    </source>
</evidence>